<dbReference type="STRING" id="335541.Swol_1477"/>
<accession>Q0AWX2</accession>
<feature type="region of interest" description="Disordered" evidence="1">
    <location>
        <begin position="328"/>
        <end position="367"/>
    </location>
</feature>
<evidence type="ECO:0000313" key="3">
    <source>
        <dbReference type="Proteomes" id="UP000001968"/>
    </source>
</evidence>
<evidence type="ECO:0000313" key="2">
    <source>
        <dbReference type="EMBL" id="ABI68782.1"/>
    </source>
</evidence>
<feature type="compositionally biased region" description="Polar residues" evidence="1">
    <location>
        <begin position="341"/>
        <end position="357"/>
    </location>
</feature>
<sequence length="776" mass="84268">MLNITTSKDQNLNFVKGEVLRGMVQDIKADGLVSLFIKGQMIDAVSEVLVQPGQQLQLMVEDFRDGRAYLKVLTPQLMERIENSNISLNLTEIGVPAKEENIMMARKLLHYKLPVTSNNLNLMSKAMVILGGANEKNAEIVAFSMARKLPLDAPTLKSLAQFFMPANDVSKLAGNLDKGLLQLEQTVARMVETSGSSHIASSRPVGEMGTEATRQPGISGDKLIAEKVFSATAVANKGSESMQVSSKGPEIQGFTGTKSGEVLLPGEGRQALGQASSAPEAKIANVIEQNYGKIKLEALLSGNSKNISELPVEPADARRNITLTGEKAAAVSSRVTTSSSPNQASPQSENVTSTSPAVNPAKAGGETSAVEKTLLGQITATINSKESTLASETGKNLGGSPAMDQGKSASSPVLVNEKATLEGGKSPGVQTLESTINKKEPASGIIKNVYTPTATSATSGRERQPLVTNLPVTDGKTVNVPQLLPGNISDKALSSGGMPMDSYKQISGQGAIAQVSPPIIAEGVTEVFKEAFALLTNPNNDWTTPEQRELLRHLPLLRTLLETLHLNLEGDSRGIGNRLQNAFSQERDIIRGLNLLQDIIKNDSITSKNPLMADLFNRIEGMERELSAQRMLNFASRGAVDSSNNYFYFAFPVQWGEEYRLGQLRINRELGKRGLNKQDNIRFIVSLDTVQMGVVLFHVNWKRLGELEVQGVVERQEIREYLNRNLGELFQGLESLGYRIKNLGIKVVEQEEEMRLRLALEETPLNFRPFGIDVRV</sequence>
<dbReference type="KEGG" id="swo:Swol_1477"/>
<dbReference type="eggNOG" id="ENOG50328PM">
    <property type="taxonomic scope" value="Bacteria"/>
</dbReference>
<organism evidence="2 3">
    <name type="scientific">Syntrophomonas wolfei subsp. wolfei (strain DSM 2245B / Goettingen)</name>
    <dbReference type="NCBI Taxonomy" id="335541"/>
    <lineage>
        <taxon>Bacteria</taxon>
        <taxon>Bacillati</taxon>
        <taxon>Bacillota</taxon>
        <taxon>Clostridia</taxon>
        <taxon>Eubacteriales</taxon>
        <taxon>Syntrophomonadaceae</taxon>
        <taxon>Syntrophomonas</taxon>
    </lineage>
</organism>
<dbReference type="AlphaFoldDB" id="Q0AWX2"/>
<dbReference type="EMBL" id="CP000448">
    <property type="protein sequence ID" value="ABI68782.1"/>
    <property type="molecule type" value="Genomic_DNA"/>
</dbReference>
<evidence type="ECO:0008006" key="4">
    <source>
        <dbReference type="Google" id="ProtNLM"/>
    </source>
</evidence>
<reference evidence="3" key="1">
    <citation type="journal article" date="2010" name="Environ. Microbiol.">
        <title>The genome of Syntrophomonas wolfei: new insights into syntrophic metabolism and biohydrogen production.</title>
        <authorList>
            <person name="Sieber J.R."/>
            <person name="Sims D.R."/>
            <person name="Han C."/>
            <person name="Kim E."/>
            <person name="Lykidis A."/>
            <person name="Lapidus A.L."/>
            <person name="McDonnald E."/>
            <person name="Rohlin L."/>
            <person name="Culley D.E."/>
            <person name="Gunsalus R."/>
            <person name="McInerney M.J."/>
        </authorList>
    </citation>
    <scope>NUCLEOTIDE SEQUENCE [LARGE SCALE GENOMIC DNA]</scope>
    <source>
        <strain evidence="3">DSM 2245B / Goettingen</strain>
    </source>
</reference>
<proteinExistence type="predicted"/>
<protein>
    <recommendedName>
        <fullName evidence="4">Flagellar hook-length control protein-like C-terminal domain-containing protein</fullName>
    </recommendedName>
</protein>
<feature type="region of interest" description="Disordered" evidence="1">
    <location>
        <begin position="386"/>
        <end position="411"/>
    </location>
</feature>
<keyword evidence="3" id="KW-1185">Reference proteome</keyword>
<dbReference type="HOGENOM" id="CLU_360525_0_0_9"/>
<name>Q0AWX2_SYNWW</name>
<feature type="compositionally biased region" description="Low complexity" evidence="1">
    <location>
        <begin position="328"/>
        <end position="340"/>
    </location>
</feature>
<gene>
    <name evidence="2" type="ordered locus">Swol_1477</name>
</gene>
<dbReference type="Proteomes" id="UP000001968">
    <property type="component" value="Chromosome"/>
</dbReference>
<evidence type="ECO:0000256" key="1">
    <source>
        <dbReference type="SAM" id="MobiDB-lite"/>
    </source>
</evidence>